<gene>
    <name evidence="2" type="ORF">FM121_00615</name>
</gene>
<feature type="region of interest" description="Disordered" evidence="1">
    <location>
        <begin position="48"/>
        <end position="103"/>
    </location>
</feature>
<dbReference type="EMBL" id="FWFD01000003">
    <property type="protein sequence ID" value="SLM84561.1"/>
    <property type="molecule type" value="Genomic_DNA"/>
</dbReference>
<evidence type="ECO:0000256" key="1">
    <source>
        <dbReference type="SAM" id="MobiDB-lite"/>
    </source>
</evidence>
<proteinExistence type="predicted"/>
<evidence type="ECO:0000313" key="3">
    <source>
        <dbReference type="Proteomes" id="UP000195918"/>
    </source>
</evidence>
<evidence type="ECO:0000313" key="2">
    <source>
        <dbReference type="EMBL" id="SLM84561.1"/>
    </source>
</evidence>
<sequence length="103" mass="12223">MKIKYPIFLALVSCFILFSFKTITKGMTPYFVQEVHIEFDEFMMKTEETQEMEKKDKKEVVEKLDQETESKTTEKDTKLDEHELEASKLEDKKERTDDSDAVE</sequence>
<dbReference type="Proteomes" id="UP000195918">
    <property type="component" value="Unassembled WGS sequence"/>
</dbReference>
<dbReference type="RefSeq" id="WP_086950225.1">
    <property type="nucleotide sequence ID" value="NZ_FWFD01000003.1"/>
</dbReference>
<dbReference type="AlphaFoldDB" id="A0A1X6WJU1"/>
<accession>A0A1X6WJU1</accession>
<reference evidence="3" key="1">
    <citation type="submission" date="2017-02" db="EMBL/GenBank/DDBJ databases">
        <authorList>
            <person name="Dridi B."/>
        </authorList>
    </citation>
    <scope>NUCLEOTIDE SEQUENCE [LARGE SCALE GENOMIC DNA]</scope>
    <source>
        <strain evidence="3">bH819</strain>
    </source>
</reference>
<name>A0A1X6WJU1_9ENTE</name>
<organism evidence="2 3">
    <name type="scientific">Vagococcus fluvialis bH819</name>
    <dbReference type="NCBI Taxonomy" id="1255619"/>
    <lineage>
        <taxon>Bacteria</taxon>
        <taxon>Bacillati</taxon>
        <taxon>Bacillota</taxon>
        <taxon>Bacilli</taxon>
        <taxon>Lactobacillales</taxon>
        <taxon>Enterococcaceae</taxon>
        <taxon>Vagococcus</taxon>
    </lineage>
</organism>
<protein>
    <submittedName>
        <fullName evidence="2">Uncharacterized protein</fullName>
    </submittedName>
</protein>
<keyword evidence="3" id="KW-1185">Reference proteome</keyword>